<dbReference type="GO" id="GO:0031048">
    <property type="term" value="P:regulatory ncRNA-mediated heterochromatin formation"/>
    <property type="evidence" value="ECO:0007669"/>
    <property type="project" value="TreeGrafter"/>
</dbReference>
<keyword evidence="3" id="KW-0539">Nucleus</keyword>
<proteinExistence type="inferred from homology"/>
<dbReference type="Proteomes" id="UP000275408">
    <property type="component" value="Unassembled WGS sequence"/>
</dbReference>
<evidence type="ECO:0000256" key="4">
    <source>
        <dbReference type="SAM" id="MobiDB-lite"/>
    </source>
</evidence>
<feature type="region of interest" description="Disordered" evidence="4">
    <location>
        <begin position="274"/>
        <end position="303"/>
    </location>
</feature>
<feature type="compositionally biased region" description="Basic residues" evidence="4">
    <location>
        <begin position="119"/>
        <end position="140"/>
    </location>
</feature>
<dbReference type="InterPro" id="IPR003107">
    <property type="entry name" value="HAT"/>
</dbReference>
<dbReference type="InterPro" id="IPR013633">
    <property type="entry name" value="NRDE-2"/>
</dbReference>
<dbReference type="PANTHER" id="PTHR13471">
    <property type="entry name" value="TETRATRICOPEPTIDE-LIKE HELICAL"/>
    <property type="match status" value="1"/>
</dbReference>
<dbReference type="SUPFAM" id="SSF48452">
    <property type="entry name" value="TPR-like"/>
    <property type="match status" value="1"/>
</dbReference>
<gene>
    <name evidence="5" type="ORF">pdam_00012009</name>
</gene>
<organism evidence="5 6">
    <name type="scientific">Pocillopora damicornis</name>
    <name type="common">Cauliflower coral</name>
    <name type="synonym">Millepora damicornis</name>
    <dbReference type="NCBI Taxonomy" id="46731"/>
    <lineage>
        <taxon>Eukaryota</taxon>
        <taxon>Metazoa</taxon>
        <taxon>Cnidaria</taxon>
        <taxon>Anthozoa</taxon>
        <taxon>Hexacorallia</taxon>
        <taxon>Scleractinia</taxon>
        <taxon>Astrocoeniina</taxon>
        <taxon>Pocilloporidae</taxon>
        <taxon>Pocillopora</taxon>
    </lineage>
</organism>
<comment type="subcellular location">
    <subcellularLocation>
        <location evidence="1">Nucleus</location>
    </subcellularLocation>
</comment>
<dbReference type="SMART" id="SM00386">
    <property type="entry name" value="HAT"/>
    <property type="match status" value="3"/>
</dbReference>
<feature type="compositionally biased region" description="Basic and acidic residues" evidence="4">
    <location>
        <begin position="76"/>
        <end position="91"/>
    </location>
</feature>
<comment type="similarity">
    <text evidence="2">Belongs to the NRDE2 family.</text>
</comment>
<evidence type="ECO:0000256" key="2">
    <source>
        <dbReference type="ARBA" id="ARBA00009265"/>
    </source>
</evidence>
<dbReference type="InterPro" id="IPR011990">
    <property type="entry name" value="TPR-like_helical_dom_sf"/>
</dbReference>
<evidence type="ECO:0000256" key="3">
    <source>
        <dbReference type="ARBA" id="ARBA00023242"/>
    </source>
</evidence>
<evidence type="ECO:0000313" key="5">
    <source>
        <dbReference type="EMBL" id="RMX40896.1"/>
    </source>
</evidence>
<feature type="compositionally biased region" description="Basic and acidic residues" evidence="4">
    <location>
        <begin position="100"/>
        <end position="118"/>
    </location>
</feature>
<comment type="caution">
    <text evidence="5">The sequence shown here is derived from an EMBL/GenBank/DDBJ whole genome shotgun (WGS) entry which is preliminary data.</text>
</comment>
<dbReference type="OrthoDB" id="297219at2759"/>
<evidence type="ECO:0008006" key="7">
    <source>
        <dbReference type="Google" id="ProtNLM"/>
    </source>
</evidence>
<dbReference type="Gene3D" id="1.25.40.10">
    <property type="entry name" value="Tetratricopeptide repeat domain"/>
    <property type="match status" value="1"/>
</dbReference>
<dbReference type="GO" id="GO:0071013">
    <property type="term" value="C:catalytic step 2 spliceosome"/>
    <property type="evidence" value="ECO:0007669"/>
    <property type="project" value="TreeGrafter"/>
</dbReference>
<protein>
    <recommendedName>
        <fullName evidence="7">Protein NRDE2 homolog</fullName>
    </recommendedName>
</protein>
<feature type="compositionally biased region" description="Basic and acidic residues" evidence="4">
    <location>
        <begin position="141"/>
        <end position="150"/>
    </location>
</feature>
<evidence type="ECO:0000256" key="1">
    <source>
        <dbReference type="ARBA" id="ARBA00004123"/>
    </source>
</evidence>
<dbReference type="GO" id="GO:0006396">
    <property type="term" value="P:RNA processing"/>
    <property type="evidence" value="ECO:0007669"/>
    <property type="project" value="InterPro"/>
</dbReference>
<feature type="region of interest" description="Disordered" evidence="4">
    <location>
        <begin position="76"/>
        <end position="150"/>
    </location>
</feature>
<sequence>MADDSELTSTLTYPTKKTLFPIQRSELNSDGASHGLLFPCVSGKEVAEDGVKGVNQPNWLRNESYKAVIEHRNTFTEQHEPADQGGKRVHSDISSSDDEGGLHSSKEIKVEGSDIDHKERKHHKDKRKHKHKKKRKHRHEKSGPKECINEDASKPDTIWIEEAQLVPEKAFRLHKKPDMANRMYDTLYRLDIALYKLKSNATCLGLGKHQVVELSVKKGKKKRKRDQMVRYWSIKDFQVPENTDNISVMLQSAVDMSSQRVDLGDGRSYISLKLPGEGDVSQRESSHTSSQEASVADRDSRESEVLQKTGELNKILRDKPHDIQTWLSLVDLQEEVVRQEDSVKSSFTATGRERRKASTRTIIEKKIAVLEKALQKNPNSVELIVGHLNLCNEILDTEELVQKWKKVSFVHPNNTLLWKNYILFMQSRFSVFSFSKTAAVYGKCLSTLSSIKEGTFASHQAEGDLESEMVDLFIRECQFTKQSGHIEKAVACLQAMVELNCFCSPELERNTPITGQMAFLETFWDSGQPRFGEDGASGWKSWLAQGNSTDSSKVTFIDVKKTFRESSGKAVDESDSHNDNDDDFTIDKEQPLWRSWLQIELNRQRRHLCPWEPDKEAGETEEDCDDAERLVLFDDFSSSLFKISDPGNRLKLVLTFLNLLGVLVPCITSSTNTDVHQFLNTSIEHKSQLLETGRPAISHCLGLWQSCYWDEVTFTNTSDLQWPSSEALNLIRNIFVQSLPVFEGPTRSFLMVLWLWFEFGLTQKEPLSKQSKKRYKDVRKLAKSLLKQPESRNDLKLWQAFAEIEWLSGNKEEARRVFDSTLLMAGEMFPEEQSRRMALVPLVRSYVELEVGITLNSKEDQSSEGSKKALQILTSFAEGARIKMSASDVSTSDLSSVQLLKARRIYQKLRQNILETTGPQGSNELLAEQSKATGSDVVHLEACIALFEYLSSGIQSLLSMCNEFISLISCGVSSPSGLREMDIELILTFYVKLFKFHSKLGQTLPLKDIRHIALFGLERFPDNPKFLSFYIERESKSILTGELRRTLDRTTLKAETPVPWIFALYYEQLRAESLVSVMECTDSPSLGAAAVTSLPVTGVVHRQYALFERAVSSSSGRHCVALWRMYMEFEACRNICSYCSLFYKFFVKYYSQMTNCPSLICSAKHQKEKVKSVFYQAIQNCPWAKTLYMDAAQLLPDDLQDIVDLMVEKEIRVRAPLEEIELLMQE</sequence>
<dbReference type="STRING" id="46731.A0A3M6THQ9"/>
<name>A0A3M6THQ9_POCDA</name>
<keyword evidence="6" id="KW-1185">Reference proteome</keyword>
<evidence type="ECO:0000313" key="6">
    <source>
        <dbReference type="Proteomes" id="UP000275408"/>
    </source>
</evidence>
<dbReference type="AlphaFoldDB" id="A0A3M6THQ9"/>
<dbReference type="EMBL" id="RCHS01003561">
    <property type="protein sequence ID" value="RMX40896.1"/>
    <property type="molecule type" value="Genomic_DNA"/>
</dbReference>
<dbReference type="PANTHER" id="PTHR13471:SF0">
    <property type="entry name" value="NUCLEAR EXOSOME REGULATOR NRDE2"/>
    <property type="match status" value="1"/>
</dbReference>
<reference evidence="5 6" key="1">
    <citation type="journal article" date="2018" name="Sci. Rep.">
        <title>Comparative analysis of the Pocillopora damicornis genome highlights role of immune system in coral evolution.</title>
        <authorList>
            <person name="Cunning R."/>
            <person name="Bay R.A."/>
            <person name="Gillette P."/>
            <person name="Baker A.C."/>
            <person name="Traylor-Knowles N."/>
        </authorList>
    </citation>
    <scope>NUCLEOTIDE SEQUENCE [LARGE SCALE GENOMIC DNA]</scope>
    <source>
        <strain evidence="5">RSMAS</strain>
        <tissue evidence="5">Whole animal</tissue>
    </source>
</reference>
<dbReference type="Pfam" id="PF08424">
    <property type="entry name" value="NRDE-2"/>
    <property type="match status" value="1"/>
</dbReference>
<dbReference type="GO" id="GO:1902369">
    <property type="term" value="P:negative regulation of RNA catabolic process"/>
    <property type="evidence" value="ECO:0007669"/>
    <property type="project" value="TreeGrafter"/>
</dbReference>
<accession>A0A3M6THQ9</accession>